<accession>A0AAE0ZIF7</accession>
<keyword evidence="3" id="KW-1185">Reference proteome</keyword>
<feature type="compositionally biased region" description="Low complexity" evidence="1">
    <location>
        <begin position="53"/>
        <end position="66"/>
    </location>
</feature>
<evidence type="ECO:0000313" key="2">
    <source>
        <dbReference type="EMBL" id="KAK3769942.1"/>
    </source>
</evidence>
<dbReference type="Proteomes" id="UP001283361">
    <property type="component" value="Unassembled WGS sequence"/>
</dbReference>
<reference evidence="2" key="1">
    <citation type="journal article" date="2023" name="G3 (Bethesda)">
        <title>A reference genome for the long-term kleptoplast-retaining sea slug Elysia crispata morphotype clarki.</title>
        <authorList>
            <person name="Eastman K.E."/>
            <person name="Pendleton A.L."/>
            <person name="Shaikh M.A."/>
            <person name="Suttiyut T."/>
            <person name="Ogas R."/>
            <person name="Tomko P."/>
            <person name="Gavelis G."/>
            <person name="Widhalm J.R."/>
            <person name="Wisecaver J.H."/>
        </authorList>
    </citation>
    <scope>NUCLEOTIDE SEQUENCE</scope>
    <source>
        <strain evidence="2">ECLA1</strain>
    </source>
</reference>
<organism evidence="2 3">
    <name type="scientific">Elysia crispata</name>
    <name type="common">lettuce slug</name>
    <dbReference type="NCBI Taxonomy" id="231223"/>
    <lineage>
        <taxon>Eukaryota</taxon>
        <taxon>Metazoa</taxon>
        <taxon>Spiralia</taxon>
        <taxon>Lophotrochozoa</taxon>
        <taxon>Mollusca</taxon>
        <taxon>Gastropoda</taxon>
        <taxon>Heterobranchia</taxon>
        <taxon>Euthyneura</taxon>
        <taxon>Panpulmonata</taxon>
        <taxon>Sacoglossa</taxon>
        <taxon>Placobranchoidea</taxon>
        <taxon>Plakobranchidae</taxon>
        <taxon>Elysia</taxon>
    </lineage>
</organism>
<evidence type="ECO:0000256" key="1">
    <source>
        <dbReference type="SAM" id="MobiDB-lite"/>
    </source>
</evidence>
<feature type="compositionally biased region" description="Polar residues" evidence="1">
    <location>
        <begin position="10"/>
        <end position="21"/>
    </location>
</feature>
<dbReference type="AlphaFoldDB" id="A0AAE0ZIF7"/>
<comment type="caution">
    <text evidence="2">The sequence shown here is derived from an EMBL/GenBank/DDBJ whole genome shotgun (WGS) entry which is preliminary data.</text>
</comment>
<evidence type="ECO:0000313" key="3">
    <source>
        <dbReference type="Proteomes" id="UP001283361"/>
    </source>
</evidence>
<feature type="region of interest" description="Disordered" evidence="1">
    <location>
        <begin position="1"/>
        <end position="98"/>
    </location>
</feature>
<protein>
    <submittedName>
        <fullName evidence="2">Uncharacterized protein</fullName>
    </submittedName>
</protein>
<proteinExistence type="predicted"/>
<name>A0AAE0ZIF7_9GAST</name>
<sequence>MRKLQRDEVTQQTNQSTTEFNQPFPISGYTTDLPTNNRNQSTFPNIRLHNRLTNQQQNSTNFSQHQVTQQTNQPTTEFNQPFPTSGYTTDLPTKNRSHSDIVTIEQQLDITSVIAG</sequence>
<dbReference type="EMBL" id="JAWDGP010003874">
    <property type="protein sequence ID" value="KAK3769942.1"/>
    <property type="molecule type" value="Genomic_DNA"/>
</dbReference>
<feature type="compositionally biased region" description="Polar residues" evidence="1">
    <location>
        <begin position="67"/>
        <end position="94"/>
    </location>
</feature>
<gene>
    <name evidence="2" type="ORF">RRG08_048152</name>
</gene>
<feature type="compositionally biased region" description="Polar residues" evidence="1">
    <location>
        <begin position="28"/>
        <end position="44"/>
    </location>
</feature>